<protein>
    <recommendedName>
        <fullName evidence="10">tRNA dimethylallyltransferase</fullName>
        <ecNumber evidence="10">2.5.1.75</ecNumber>
    </recommendedName>
    <alternativeName>
        <fullName evidence="10">Dimethylallyl diphosphate:tRNA dimethylallyltransferase</fullName>
        <shortName evidence="10">DMAPP:tRNA dimethylallyltransferase</shortName>
        <shortName evidence="10">DMATase</shortName>
    </alternativeName>
    <alternativeName>
        <fullName evidence="10">Isopentenyl-diphosphate:tRNA isopentenyltransferase</fullName>
        <shortName evidence="10">IPP transferase</shortName>
        <shortName evidence="10">IPPT</shortName>
        <shortName evidence="10">IPTase</shortName>
    </alternativeName>
</protein>
<reference evidence="14 16" key="1">
    <citation type="submission" date="2017-07" db="EMBL/GenBank/DDBJ databases">
        <title>Tamlnaduibacter salinus (Mi-7) genome sequencing.</title>
        <authorList>
            <person name="Verma A."/>
            <person name="Krishnamurthi S."/>
        </authorList>
    </citation>
    <scope>NUCLEOTIDE SEQUENCE [LARGE SCALE GENOMIC DNA]</scope>
    <source>
        <strain evidence="14 16">Mi-7</strain>
    </source>
</reference>
<dbReference type="InterPro" id="IPR018022">
    <property type="entry name" value="IPT"/>
</dbReference>
<feature type="binding site" evidence="10">
    <location>
        <begin position="14"/>
        <end position="21"/>
    </location>
    <ligand>
        <name>ATP</name>
        <dbReference type="ChEBI" id="CHEBI:30616"/>
    </ligand>
</feature>
<dbReference type="GO" id="GO:0005524">
    <property type="term" value="F:ATP binding"/>
    <property type="evidence" value="ECO:0007669"/>
    <property type="project" value="UniProtKB-UniRule"/>
</dbReference>
<dbReference type="EMBL" id="QEKQ01000008">
    <property type="protein sequence ID" value="PVY70702.1"/>
    <property type="molecule type" value="Genomic_DNA"/>
</dbReference>
<dbReference type="GO" id="GO:0052381">
    <property type="term" value="F:tRNA dimethylallyltransferase activity"/>
    <property type="evidence" value="ECO:0007669"/>
    <property type="project" value="UniProtKB-UniRule"/>
</dbReference>
<evidence type="ECO:0000313" key="14">
    <source>
        <dbReference type="EMBL" id="PAV24863.1"/>
    </source>
</evidence>
<feature type="region of interest" description="Interaction with substrate tRNA" evidence="10">
    <location>
        <begin position="261"/>
        <end position="266"/>
    </location>
</feature>
<dbReference type="NCBIfam" id="TIGR00174">
    <property type="entry name" value="miaA"/>
    <property type="match status" value="1"/>
</dbReference>
<comment type="similarity">
    <text evidence="3 10 13">Belongs to the IPP transferase family.</text>
</comment>
<dbReference type="Gene3D" id="3.40.50.300">
    <property type="entry name" value="P-loop containing nucleotide triphosphate hydrolases"/>
    <property type="match status" value="1"/>
</dbReference>
<dbReference type="Pfam" id="PF01715">
    <property type="entry name" value="IPPT"/>
    <property type="match status" value="1"/>
</dbReference>
<evidence type="ECO:0000256" key="13">
    <source>
        <dbReference type="RuleBase" id="RU003785"/>
    </source>
</evidence>
<comment type="catalytic activity">
    <reaction evidence="9 10 11">
        <text>adenosine(37) in tRNA + dimethylallyl diphosphate = N(6)-dimethylallyladenosine(37) in tRNA + diphosphate</text>
        <dbReference type="Rhea" id="RHEA:26482"/>
        <dbReference type="Rhea" id="RHEA-COMP:10162"/>
        <dbReference type="Rhea" id="RHEA-COMP:10375"/>
        <dbReference type="ChEBI" id="CHEBI:33019"/>
        <dbReference type="ChEBI" id="CHEBI:57623"/>
        <dbReference type="ChEBI" id="CHEBI:74411"/>
        <dbReference type="ChEBI" id="CHEBI:74415"/>
        <dbReference type="EC" id="2.5.1.75"/>
    </reaction>
</comment>
<evidence type="ECO:0000313" key="17">
    <source>
        <dbReference type="Proteomes" id="UP000245887"/>
    </source>
</evidence>
<evidence type="ECO:0000256" key="6">
    <source>
        <dbReference type="ARBA" id="ARBA00022741"/>
    </source>
</evidence>
<feature type="region of interest" description="Interaction with substrate tRNA" evidence="10">
    <location>
        <begin position="39"/>
        <end position="42"/>
    </location>
</feature>
<feature type="site" description="Interaction with substrate tRNA" evidence="10">
    <location>
        <position position="127"/>
    </location>
</feature>
<dbReference type="InterPro" id="IPR039657">
    <property type="entry name" value="Dimethylallyltransferase"/>
</dbReference>
<evidence type="ECO:0000256" key="11">
    <source>
        <dbReference type="RuleBase" id="RU003783"/>
    </source>
</evidence>
<dbReference type="AlphaFoldDB" id="A0A2A2I1I1"/>
<comment type="cofactor">
    <cofactor evidence="1 10">
        <name>Mg(2+)</name>
        <dbReference type="ChEBI" id="CHEBI:18420"/>
    </cofactor>
</comment>
<evidence type="ECO:0000256" key="4">
    <source>
        <dbReference type="ARBA" id="ARBA00022679"/>
    </source>
</evidence>
<dbReference type="Proteomes" id="UP000218332">
    <property type="component" value="Unassembled WGS sequence"/>
</dbReference>
<dbReference type="OrthoDB" id="9776390at2"/>
<keyword evidence="5 10" id="KW-0819">tRNA processing</keyword>
<comment type="caution">
    <text evidence="10">Lacks conserved residue(s) required for the propagation of feature annotation.</text>
</comment>
<feature type="region of interest" description="Interaction with substrate tRNA" evidence="10">
    <location>
        <begin position="163"/>
        <end position="167"/>
    </location>
</feature>
<comment type="caution">
    <text evidence="14">The sequence shown here is derived from an EMBL/GenBank/DDBJ whole genome shotgun (WGS) entry which is preliminary data.</text>
</comment>
<dbReference type="FunFam" id="1.10.20.140:FF:000001">
    <property type="entry name" value="tRNA dimethylallyltransferase"/>
    <property type="match status" value="1"/>
</dbReference>
<dbReference type="HAMAP" id="MF_00185">
    <property type="entry name" value="IPP_trans"/>
    <property type="match status" value="1"/>
</dbReference>
<evidence type="ECO:0000256" key="8">
    <source>
        <dbReference type="ARBA" id="ARBA00022842"/>
    </source>
</evidence>
<keyword evidence="16" id="KW-1185">Reference proteome</keyword>
<dbReference type="EC" id="2.5.1.75" evidence="10"/>
<gene>
    <name evidence="10" type="primary">miaA</name>
    <name evidence="15" type="ORF">C8D92_10858</name>
    <name evidence="14" type="ORF">CF392_13905</name>
</gene>
<organism evidence="14 16">
    <name type="scientific">Tamilnaduibacter salinus</name>
    <dbReference type="NCBI Taxonomy" id="1484056"/>
    <lineage>
        <taxon>Bacteria</taxon>
        <taxon>Pseudomonadati</taxon>
        <taxon>Pseudomonadota</taxon>
        <taxon>Gammaproteobacteria</taxon>
        <taxon>Pseudomonadales</taxon>
        <taxon>Marinobacteraceae</taxon>
        <taxon>Tamilnaduibacter</taxon>
    </lineage>
</organism>
<keyword evidence="4 10" id="KW-0808">Transferase</keyword>
<dbReference type="InterPro" id="IPR027417">
    <property type="entry name" value="P-loop_NTPase"/>
</dbReference>
<proteinExistence type="inferred from homology"/>
<comment type="function">
    <text evidence="2 10 12">Catalyzes the transfer of a dimethylallyl group onto the adenine at position 37 in tRNAs that read codons beginning with uridine, leading to the formation of N6-(dimethylallyl)adenosine (i(6)A).</text>
</comment>
<dbReference type="EMBL" id="NMPM01000098">
    <property type="protein sequence ID" value="PAV24863.1"/>
    <property type="molecule type" value="Genomic_DNA"/>
</dbReference>
<evidence type="ECO:0000256" key="10">
    <source>
        <dbReference type="HAMAP-Rule" id="MF_00185"/>
    </source>
</evidence>
<evidence type="ECO:0000313" key="16">
    <source>
        <dbReference type="Proteomes" id="UP000218332"/>
    </source>
</evidence>
<dbReference type="PANTHER" id="PTHR11088:SF60">
    <property type="entry name" value="TRNA DIMETHYLALLYLTRANSFERASE"/>
    <property type="match status" value="1"/>
</dbReference>
<reference evidence="15 17" key="2">
    <citation type="submission" date="2018-04" db="EMBL/GenBank/DDBJ databases">
        <title>Genomic Encyclopedia of Type Strains, Phase IV (KMG-IV): sequencing the most valuable type-strain genomes for metagenomic binning, comparative biology and taxonomic classification.</title>
        <authorList>
            <person name="Goeker M."/>
        </authorList>
    </citation>
    <scope>NUCLEOTIDE SEQUENCE [LARGE SCALE GENOMIC DNA]</scope>
    <source>
        <strain evidence="15 17">DSM 28688</strain>
    </source>
</reference>
<dbReference type="PANTHER" id="PTHR11088">
    <property type="entry name" value="TRNA DIMETHYLALLYLTRANSFERASE"/>
    <property type="match status" value="1"/>
</dbReference>
<keyword evidence="6 10" id="KW-0547">Nucleotide-binding</keyword>
<name>A0A2A2I1I1_9GAMM</name>
<evidence type="ECO:0000256" key="7">
    <source>
        <dbReference type="ARBA" id="ARBA00022840"/>
    </source>
</evidence>
<keyword evidence="8 10" id="KW-0460">Magnesium</keyword>
<evidence type="ECO:0000313" key="15">
    <source>
        <dbReference type="EMBL" id="PVY70702.1"/>
    </source>
</evidence>
<evidence type="ECO:0000256" key="3">
    <source>
        <dbReference type="ARBA" id="ARBA00005842"/>
    </source>
</evidence>
<sequence>MRNDAAPPAIFLMGPTASGKTDLALSLCERLPCDIISVDSAMIYRGMDIGTAKPSAEELARAPHRLIDICDPAETYSAADFRDDALVLMDDISHRGRIPLLVGGTMMYYRALLLGLSDLPPADPAVRRELEQEADELGWAALHRRLQSQDPVAAERIHPNNRQRLTRALEVIRLTGRPISDAWASPSSEGVDSTYSTRWQADGRHALPYNPVQLAVAPASRPVLHERIAHRFERMLELGFVDEVRALYERPDLSPALPSVRCVGYRQAWSWLAGEVDYPTFVERGKAATRQLAKRQLTWLRKWPDLHWLDAQSPDPTLDALKILGSRTIFNE</sequence>
<evidence type="ECO:0000256" key="2">
    <source>
        <dbReference type="ARBA" id="ARBA00003213"/>
    </source>
</evidence>
<feature type="binding site" evidence="10">
    <location>
        <begin position="16"/>
        <end position="21"/>
    </location>
    <ligand>
        <name>substrate</name>
    </ligand>
</feature>
<dbReference type="GO" id="GO:0006400">
    <property type="term" value="P:tRNA modification"/>
    <property type="evidence" value="ECO:0007669"/>
    <property type="project" value="TreeGrafter"/>
</dbReference>
<comment type="subunit">
    <text evidence="10">Monomer.</text>
</comment>
<keyword evidence="7 10" id="KW-0067">ATP-binding</keyword>
<evidence type="ECO:0000256" key="9">
    <source>
        <dbReference type="ARBA" id="ARBA00049563"/>
    </source>
</evidence>
<evidence type="ECO:0000256" key="5">
    <source>
        <dbReference type="ARBA" id="ARBA00022694"/>
    </source>
</evidence>
<dbReference type="SUPFAM" id="SSF52540">
    <property type="entry name" value="P-loop containing nucleoside triphosphate hydrolases"/>
    <property type="match status" value="2"/>
</dbReference>
<dbReference type="Proteomes" id="UP000245887">
    <property type="component" value="Unassembled WGS sequence"/>
</dbReference>
<feature type="site" description="Interaction with substrate tRNA" evidence="10">
    <location>
        <position position="105"/>
    </location>
</feature>
<evidence type="ECO:0000256" key="12">
    <source>
        <dbReference type="RuleBase" id="RU003784"/>
    </source>
</evidence>
<evidence type="ECO:0000256" key="1">
    <source>
        <dbReference type="ARBA" id="ARBA00001946"/>
    </source>
</evidence>
<dbReference type="Gene3D" id="1.10.20.140">
    <property type="match status" value="1"/>
</dbReference>
<dbReference type="RefSeq" id="WP_095612051.1">
    <property type="nucleotide sequence ID" value="NZ_NMPM01000098.1"/>
</dbReference>
<accession>A0A2A2I1I1</accession>